<evidence type="ECO:0000313" key="3">
    <source>
        <dbReference type="Proteomes" id="UP000595140"/>
    </source>
</evidence>
<feature type="region of interest" description="Disordered" evidence="1">
    <location>
        <begin position="1"/>
        <end position="140"/>
    </location>
</feature>
<gene>
    <name evidence="2" type="ORF">CCAM_LOCUS13194</name>
</gene>
<feature type="compositionally biased region" description="Low complexity" evidence="1">
    <location>
        <begin position="104"/>
        <end position="131"/>
    </location>
</feature>
<feature type="compositionally biased region" description="Low complexity" evidence="1">
    <location>
        <begin position="76"/>
        <end position="88"/>
    </location>
</feature>
<organism evidence="2 3">
    <name type="scientific">Cuscuta campestris</name>
    <dbReference type="NCBI Taxonomy" id="132261"/>
    <lineage>
        <taxon>Eukaryota</taxon>
        <taxon>Viridiplantae</taxon>
        <taxon>Streptophyta</taxon>
        <taxon>Embryophyta</taxon>
        <taxon>Tracheophyta</taxon>
        <taxon>Spermatophyta</taxon>
        <taxon>Magnoliopsida</taxon>
        <taxon>eudicotyledons</taxon>
        <taxon>Gunneridae</taxon>
        <taxon>Pentapetalae</taxon>
        <taxon>asterids</taxon>
        <taxon>lamiids</taxon>
        <taxon>Solanales</taxon>
        <taxon>Convolvulaceae</taxon>
        <taxon>Cuscuteae</taxon>
        <taxon>Cuscuta</taxon>
        <taxon>Cuscuta subgen. Grammica</taxon>
        <taxon>Cuscuta sect. Cleistogrammica</taxon>
    </lineage>
</organism>
<dbReference type="AlphaFoldDB" id="A0A484L548"/>
<name>A0A484L548_9ASTE</name>
<accession>A0A484L548</accession>
<keyword evidence="3" id="KW-1185">Reference proteome</keyword>
<dbReference type="Proteomes" id="UP000595140">
    <property type="component" value="Unassembled WGS sequence"/>
</dbReference>
<evidence type="ECO:0000313" key="2">
    <source>
        <dbReference type="EMBL" id="VFQ71418.1"/>
    </source>
</evidence>
<evidence type="ECO:0000256" key="1">
    <source>
        <dbReference type="SAM" id="MobiDB-lite"/>
    </source>
</evidence>
<feature type="compositionally biased region" description="Polar residues" evidence="1">
    <location>
        <begin position="18"/>
        <end position="27"/>
    </location>
</feature>
<proteinExistence type="predicted"/>
<protein>
    <submittedName>
        <fullName evidence="2">Uncharacterized protein</fullName>
    </submittedName>
</protein>
<dbReference type="EMBL" id="OOIL02001013">
    <property type="protein sequence ID" value="VFQ71418.1"/>
    <property type="molecule type" value="Genomic_DNA"/>
</dbReference>
<feature type="compositionally biased region" description="Low complexity" evidence="1">
    <location>
        <begin position="7"/>
        <end position="17"/>
    </location>
</feature>
<sequence length="140" mass="14120">MRGDTLSFGSSSRGGSSAVPTKSGLSSTPPPSLRDSWDSLFESASVHRDPSAELPGSTDSSEDDDEKTPSPPAPPTRRGVVPAVPAVRGRGGRGRQFLAPPSPVSSAGSVASHHPSQSSSEDSGSPSQAESTGHSAISQA</sequence>
<reference evidence="2 3" key="1">
    <citation type="submission" date="2018-04" db="EMBL/GenBank/DDBJ databases">
        <authorList>
            <person name="Vogel A."/>
        </authorList>
    </citation>
    <scope>NUCLEOTIDE SEQUENCE [LARGE SCALE GENOMIC DNA]</scope>
</reference>